<feature type="compositionally biased region" description="Basic and acidic residues" evidence="4">
    <location>
        <begin position="498"/>
        <end position="514"/>
    </location>
</feature>
<feature type="region of interest" description="Disordered" evidence="4">
    <location>
        <begin position="129"/>
        <end position="159"/>
    </location>
</feature>
<evidence type="ECO:0000313" key="6">
    <source>
        <dbReference type="EMBL" id="KAK2182593.1"/>
    </source>
</evidence>
<proteinExistence type="predicted"/>
<feature type="compositionally biased region" description="Basic residues" evidence="4">
    <location>
        <begin position="476"/>
        <end position="495"/>
    </location>
</feature>
<dbReference type="PANTHER" id="PTHR15398:SF4">
    <property type="entry name" value="BROMODOMAIN-CONTAINING PROTEIN 8 ISOFORM X1"/>
    <property type="match status" value="1"/>
</dbReference>
<reference evidence="6" key="1">
    <citation type="journal article" date="2023" name="Mol. Biol. Evol.">
        <title>Third-Generation Sequencing Reveals the Adaptive Role of the Epigenome in Three Deep-Sea Polychaetes.</title>
        <authorList>
            <person name="Perez M."/>
            <person name="Aroh O."/>
            <person name="Sun Y."/>
            <person name="Lan Y."/>
            <person name="Juniper S.K."/>
            <person name="Young C.R."/>
            <person name="Angers B."/>
            <person name="Qian P.Y."/>
        </authorList>
    </citation>
    <scope>NUCLEOTIDE SEQUENCE</scope>
    <source>
        <strain evidence="6">R07B-5</strain>
    </source>
</reference>
<dbReference type="SUPFAM" id="SSF47370">
    <property type="entry name" value="Bromodomain"/>
    <property type="match status" value="1"/>
</dbReference>
<feature type="compositionally biased region" description="Pro residues" evidence="4">
    <location>
        <begin position="413"/>
        <end position="422"/>
    </location>
</feature>
<feature type="compositionally biased region" description="Acidic residues" evidence="4">
    <location>
        <begin position="515"/>
        <end position="524"/>
    </location>
</feature>
<dbReference type="PRINTS" id="PR00503">
    <property type="entry name" value="BROMODOMAIN"/>
</dbReference>
<evidence type="ECO:0000256" key="3">
    <source>
        <dbReference type="SAM" id="Coils"/>
    </source>
</evidence>
<dbReference type="Pfam" id="PF00439">
    <property type="entry name" value="Bromodomain"/>
    <property type="match status" value="1"/>
</dbReference>
<dbReference type="InterPro" id="IPR036427">
    <property type="entry name" value="Bromodomain-like_sf"/>
</dbReference>
<keyword evidence="7" id="KW-1185">Reference proteome</keyword>
<feature type="compositionally biased region" description="Polar residues" evidence="4">
    <location>
        <begin position="544"/>
        <end position="553"/>
    </location>
</feature>
<dbReference type="PANTHER" id="PTHR15398">
    <property type="entry name" value="BROMODOMAIN-CONTAINING PROTEIN 8"/>
    <property type="match status" value="1"/>
</dbReference>
<dbReference type="SMART" id="SM00297">
    <property type="entry name" value="BROMO"/>
    <property type="match status" value="1"/>
</dbReference>
<feature type="compositionally biased region" description="Basic and acidic residues" evidence="4">
    <location>
        <begin position="324"/>
        <end position="347"/>
    </location>
</feature>
<dbReference type="AlphaFoldDB" id="A0AAD9L530"/>
<keyword evidence="1 2" id="KW-0103">Bromodomain</keyword>
<dbReference type="Proteomes" id="UP001209878">
    <property type="component" value="Unassembled WGS sequence"/>
</dbReference>
<keyword evidence="3" id="KW-0175">Coiled coil</keyword>
<name>A0AAD9L530_RIDPI</name>
<dbReference type="InterPro" id="IPR037966">
    <property type="entry name" value="Brd8_Bromo_dom"/>
</dbReference>
<gene>
    <name evidence="6" type="ORF">NP493_346g02046</name>
</gene>
<feature type="region of interest" description="Disordered" evidence="4">
    <location>
        <begin position="206"/>
        <end position="230"/>
    </location>
</feature>
<evidence type="ECO:0000256" key="4">
    <source>
        <dbReference type="SAM" id="MobiDB-lite"/>
    </source>
</evidence>
<feature type="region of interest" description="Disordered" evidence="4">
    <location>
        <begin position="246"/>
        <end position="559"/>
    </location>
</feature>
<feature type="compositionally biased region" description="Basic and acidic residues" evidence="4">
    <location>
        <begin position="386"/>
        <end position="398"/>
    </location>
</feature>
<dbReference type="GO" id="GO:0035267">
    <property type="term" value="C:NuA4 histone acetyltransferase complex"/>
    <property type="evidence" value="ECO:0007669"/>
    <property type="project" value="TreeGrafter"/>
</dbReference>
<feature type="compositionally biased region" description="Basic and acidic residues" evidence="4">
    <location>
        <begin position="363"/>
        <end position="375"/>
    </location>
</feature>
<feature type="coiled-coil region" evidence="3">
    <location>
        <begin position="66"/>
        <end position="100"/>
    </location>
</feature>
<evidence type="ECO:0000313" key="7">
    <source>
        <dbReference type="Proteomes" id="UP001209878"/>
    </source>
</evidence>
<dbReference type="Gene3D" id="1.20.920.10">
    <property type="entry name" value="Bromodomain-like"/>
    <property type="match status" value="1"/>
</dbReference>
<feature type="compositionally biased region" description="Polar residues" evidence="4">
    <location>
        <begin position="249"/>
        <end position="260"/>
    </location>
</feature>
<comment type="caution">
    <text evidence="6">The sequence shown here is derived from an EMBL/GenBank/DDBJ whole genome shotgun (WGS) entry which is preliminary data.</text>
</comment>
<evidence type="ECO:0000259" key="5">
    <source>
        <dbReference type="PROSITE" id="PS50014"/>
    </source>
</evidence>
<dbReference type="PROSITE" id="PS50014">
    <property type="entry name" value="BROMODOMAIN_2"/>
    <property type="match status" value="1"/>
</dbReference>
<feature type="domain" description="Bromo" evidence="5">
    <location>
        <begin position="577"/>
        <end position="647"/>
    </location>
</feature>
<evidence type="ECO:0000256" key="2">
    <source>
        <dbReference type="PROSITE-ProRule" id="PRU00035"/>
    </source>
</evidence>
<dbReference type="EMBL" id="JAODUO010000347">
    <property type="protein sequence ID" value="KAK2182593.1"/>
    <property type="molecule type" value="Genomic_DNA"/>
</dbReference>
<dbReference type="InterPro" id="IPR001487">
    <property type="entry name" value="Bromodomain"/>
</dbReference>
<evidence type="ECO:0000256" key="1">
    <source>
        <dbReference type="ARBA" id="ARBA00023117"/>
    </source>
</evidence>
<accession>A0AAD9L530</accession>
<dbReference type="CDD" id="cd05507">
    <property type="entry name" value="Bromo_brd8_like"/>
    <property type="match status" value="1"/>
</dbReference>
<protein>
    <recommendedName>
        <fullName evidence="5">Bromo domain-containing protein</fullName>
    </recommendedName>
</protein>
<sequence length="691" mass="76183">MRSGDQNWVSVSRAIKPFAEPNRQPDWFSQKNCALQYSELLEKVETPKRKRGEREGTETPGDVIVRKLTIERIEELKRIVQEEQQKYRKLKKEVEAARSGQADDRLKDIWEGILSEQKAAEEASAAAQKLAAEIASKTQGKAHNKPVATPNRPKKTPPSLKLKIDALVEADDNTQDSVASVAEFTSITSEDSTQTVVTATLSAETLQSAKVETPGDAKPKPTPPPSPLLSSLLQNNQALLEALQKQQQVKTQVAPPQSTEKAAETVDSTDEKTEPQTVEEPSAPPVQVKQEALPQVKQEPPVQAPDGITSAAVADTVQTVVPPRVDETPKTEIKDLMDVDVIIKVDETSTPVQVDTETPPAAGREREREGEKEEVPGSSPSIPTSAKERKKEKEKEETTAESMDEETVESIASPPPMTPELSPPIDMTPRPSASGKGKGPLLNLRPPTVDIDEPASPASSVVSNDTEDMGSAKVKVVQRNKGGRPRGRKSRRLTRSKLIVDEKKELETSSRVSEEQDSTDDEVLLPDSDSHLPSKLPPSVIESFPNSPASITHSDTEDERAHKTWKKSIMLVWRSAANHKYANVFLHPVTEDIAPGYRSVVFRPMNLSTIKKNIETGEVRTTAEFQRDMMLMFTNAIMYNNSDHNVYHMAVEMYNDVMVHIEVGLNTAGPHQHTDTCTLTHSFLTATELKH</sequence>
<feature type="compositionally biased region" description="Basic and acidic residues" evidence="4">
    <location>
        <begin position="261"/>
        <end position="274"/>
    </location>
</feature>
<organism evidence="6 7">
    <name type="scientific">Ridgeia piscesae</name>
    <name type="common">Tubeworm</name>
    <dbReference type="NCBI Taxonomy" id="27915"/>
    <lineage>
        <taxon>Eukaryota</taxon>
        <taxon>Metazoa</taxon>
        <taxon>Spiralia</taxon>
        <taxon>Lophotrochozoa</taxon>
        <taxon>Annelida</taxon>
        <taxon>Polychaeta</taxon>
        <taxon>Sedentaria</taxon>
        <taxon>Canalipalpata</taxon>
        <taxon>Sabellida</taxon>
        <taxon>Siboglinidae</taxon>
        <taxon>Ridgeia</taxon>
    </lineage>
</organism>